<dbReference type="EMBL" id="FNBE01000001">
    <property type="protein sequence ID" value="SDE55225.1"/>
    <property type="molecule type" value="Genomic_DNA"/>
</dbReference>
<keyword evidence="1" id="KW-1133">Transmembrane helix</keyword>
<evidence type="ECO:0000313" key="3">
    <source>
        <dbReference type="EMBL" id="SDE55225.1"/>
    </source>
</evidence>
<feature type="transmembrane region" description="Helical" evidence="1">
    <location>
        <begin position="103"/>
        <end position="123"/>
    </location>
</feature>
<gene>
    <name evidence="3" type="ORF">SAMN05216377_101151</name>
</gene>
<reference evidence="3 4" key="1">
    <citation type="submission" date="2016-10" db="EMBL/GenBank/DDBJ databases">
        <authorList>
            <person name="de Groot N.N."/>
        </authorList>
    </citation>
    <scope>NUCLEOTIDE SEQUENCE [LARGE SCALE GENOMIC DNA]</scope>
    <source>
        <strain evidence="3 4">CGMCC 4.3143</strain>
    </source>
</reference>
<dbReference type="RefSeq" id="WP_093074965.1">
    <property type="nucleotide sequence ID" value="NZ_FNBE01000001.1"/>
</dbReference>
<keyword evidence="1" id="KW-0472">Membrane</keyword>
<sequence>MNDHIRISDAERESVAVRIRDAAAEGRLTLEEADERQRAVYEARVGADLAPLTADLPEPPPPAVPRRGTLSPQARRRLLIHAGIGAAFALLLLLRWLVGPVPFFWPAGPVFWIAASLAGHYWWATRRSPRDSGPRPARP</sequence>
<evidence type="ECO:0000313" key="4">
    <source>
        <dbReference type="Proteomes" id="UP000198967"/>
    </source>
</evidence>
<dbReference type="PANTHER" id="PTHR40763:SF4">
    <property type="entry name" value="DUF1707 DOMAIN-CONTAINING PROTEIN"/>
    <property type="match status" value="1"/>
</dbReference>
<protein>
    <recommendedName>
        <fullName evidence="2">DUF1707 domain-containing protein</fullName>
    </recommendedName>
</protein>
<dbReference type="AlphaFoldDB" id="A0A1G7DW42"/>
<dbReference type="Proteomes" id="UP000198967">
    <property type="component" value="Unassembled WGS sequence"/>
</dbReference>
<dbReference type="PANTHER" id="PTHR40763">
    <property type="entry name" value="MEMBRANE PROTEIN-RELATED"/>
    <property type="match status" value="1"/>
</dbReference>
<dbReference type="STRING" id="366584.SAMN05216377_101151"/>
<keyword evidence="4" id="KW-1185">Reference proteome</keyword>
<accession>A0A1G7DW42</accession>
<dbReference type="InterPro" id="IPR012551">
    <property type="entry name" value="DUF1707_SHOCT-like"/>
</dbReference>
<dbReference type="Pfam" id="PF08044">
    <property type="entry name" value="DUF1707"/>
    <property type="match status" value="1"/>
</dbReference>
<proteinExistence type="predicted"/>
<organism evidence="3 4">
    <name type="scientific">Pseudonocardia oroxyli</name>
    <dbReference type="NCBI Taxonomy" id="366584"/>
    <lineage>
        <taxon>Bacteria</taxon>
        <taxon>Bacillati</taxon>
        <taxon>Actinomycetota</taxon>
        <taxon>Actinomycetes</taxon>
        <taxon>Pseudonocardiales</taxon>
        <taxon>Pseudonocardiaceae</taxon>
        <taxon>Pseudonocardia</taxon>
    </lineage>
</organism>
<keyword evidence="1" id="KW-0812">Transmembrane</keyword>
<evidence type="ECO:0000259" key="2">
    <source>
        <dbReference type="Pfam" id="PF08044"/>
    </source>
</evidence>
<feature type="transmembrane region" description="Helical" evidence="1">
    <location>
        <begin position="78"/>
        <end position="97"/>
    </location>
</feature>
<feature type="domain" description="DUF1707" evidence="2">
    <location>
        <begin position="5"/>
        <end position="57"/>
    </location>
</feature>
<evidence type="ECO:0000256" key="1">
    <source>
        <dbReference type="SAM" id="Phobius"/>
    </source>
</evidence>
<dbReference type="OrthoDB" id="3625082at2"/>
<name>A0A1G7DW42_PSEOR</name>